<feature type="domain" description="DUF3857" evidence="3">
    <location>
        <begin position="50"/>
        <end position="208"/>
    </location>
</feature>
<feature type="chain" id="PRO_5015403207" evidence="1">
    <location>
        <begin position="23"/>
        <end position="630"/>
    </location>
</feature>
<dbReference type="EMBL" id="QEKI01000016">
    <property type="protein sequence ID" value="PVY38560.1"/>
    <property type="molecule type" value="Genomic_DNA"/>
</dbReference>
<reference evidence="4 5" key="1">
    <citation type="submission" date="2018-04" db="EMBL/GenBank/DDBJ databases">
        <title>Genomic Encyclopedia of Type Strains, Phase IV (KMG-IV): sequencing the most valuable type-strain genomes for metagenomic binning, comparative biology and taxonomic classification.</title>
        <authorList>
            <person name="Goeker M."/>
        </authorList>
    </citation>
    <scope>NUCLEOTIDE SEQUENCE [LARGE SCALE GENOMIC DNA]</scope>
    <source>
        <strain evidence="4 5">DSM 100231</strain>
    </source>
</reference>
<feature type="signal peptide" evidence="1">
    <location>
        <begin position="1"/>
        <end position="22"/>
    </location>
</feature>
<accession>A0A2U1AQ54</accession>
<dbReference type="Pfam" id="PF12969">
    <property type="entry name" value="DUF3857"/>
    <property type="match status" value="1"/>
</dbReference>
<evidence type="ECO:0000313" key="4">
    <source>
        <dbReference type="EMBL" id="PVY38560.1"/>
    </source>
</evidence>
<evidence type="ECO:0000256" key="1">
    <source>
        <dbReference type="SAM" id="SignalP"/>
    </source>
</evidence>
<dbReference type="InterPro" id="IPR024618">
    <property type="entry name" value="DUF3857"/>
</dbReference>
<feature type="domain" description="Transglutaminase-like" evidence="2">
    <location>
        <begin position="270"/>
        <end position="370"/>
    </location>
</feature>
<keyword evidence="5" id="KW-1185">Reference proteome</keyword>
<evidence type="ECO:0000313" key="5">
    <source>
        <dbReference type="Proteomes" id="UP000245466"/>
    </source>
</evidence>
<dbReference type="OrthoDB" id="8595007at2"/>
<dbReference type="Gene3D" id="2.60.40.3140">
    <property type="match status" value="1"/>
</dbReference>
<comment type="caution">
    <text evidence="4">The sequence shown here is derived from an EMBL/GenBank/DDBJ whole genome shotgun (WGS) entry which is preliminary data.</text>
</comment>
<organism evidence="4 5">
    <name type="scientific">Pontibacter virosus</name>
    <dbReference type="NCBI Taxonomy" id="1765052"/>
    <lineage>
        <taxon>Bacteria</taxon>
        <taxon>Pseudomonadati</taxon>
        <taxon>Bacteroidota</taxon>
        <taxon>Cytophagia</taxon>
        <taxon>Cytophagales</taxon>
        <taxon>Hymenobacteraceae</taxon>
        <taxon>Pontibacter</taxon>
    </lineage>
</organism>
<dbReference type="InterPro" id="IPR038765">
    <property type="entry name" value="Papain-like_cys_pep_sf"/>
</dbReference>
<dbReference type="Gene3D" id="3.10.620.30">
    <property type="match status" value="1"/>
</dbReference>
<sequence length="630" mass="71455">MKRNLYTLLAIVLWAMANPVLASNPDLLKGANAIINQEEKVFTVHSLSKGTTYIKRVVTIFNEGGKDHAKLYVHHDKLNKVDFIKGTSYDRNGKKIKSLKNSEIRNVSASSADNEVLDNRIMIAELTHQVYPYKVEFEYQTTTSNMLFYPNWVPLNNSKTSIAKATFQVKMPKGMKLRYRESNLSQGVKQENTATHDVYNWEITNMTPMDSEPYAPSMIELLPMVRTAPSDFEVQGYKGNMDTWEAYGKWINQLNEGRDALPEATKAKLQAMVAGIDDPIEKINKVYHYLQSNTRYVSIQLGLGGWQPFEASFVDSKGYGDCKALTNYTKAMLQAVGIPSIYALVNGGSNEREVLTDFPSSQFNHVILCVPTKQDTVWLECTSQFESAGYSGSFTGDRHALLITKDGGKLVKTQAYTAKDNLQSRMATVKLDETGNGVAQVQTRYTGIAHEDHLDPIHHLSPEEQRKWLYRSIGIPAFDLKSFSFDLKKGRMPEVNEKLELSLRQCVTVSGKRMFLTPNLMNRWTTLPQNTGTRKYDVVRSSAYTNVDTIVYEMPAGFALEFKPNDQAFDTEFGRFESKVNIDGRQVTYIRTLQMHKGRFKPEVYATMVAFMNDVYKADQQQVVFVKNIQ</sequence>
<dbReference type="AlphaFoldDB" id="A0A2U1AQ54"/>
<dbReference type="InterPro" id="IPR002931">
    <property type="entry name" value="Transglutaminase-like"/>
</dbReference>
<dbReference type="SUPFAM" id="SSF54001">
    <property type="entry name" value="Cysteine proteinases"/>
    <property type="match status" value="1"/>
</dbReference>
<name>A0A2U1AQ54_9BACT</name>
<protein>
    <submittedName>
        <fullName evidence="4">Transglutaminase superfamily protein</fullName>
    </submittedName>
</protein>
<evidence type="ECO:0000259" key="3">
    <source>
        <dbReference type="Pfam" id="PF12969"/>
    </source>
</evidence>
<evidence type="ECO:0000259" key="2">
    <source>
        <dbReference type="Pfam" id="PF01841"/>
    </source>
</evidence>
<proteinExistence type="predicted"/>
<dbReference type="Pfam" id="PF01841">
    <property type="entry name" value="Transglut_core"/>
    <property type="match status" value="1"/>
</dbReference>
<gene>
    <name evidence="4" type="ORF">C8E01_11685</name>
</gene>
<dbReference type="Gene3D" id="2.60.120.1130">
    <property type="match status" value="1"/>
</dbReference>
<keyword evidence="1" id="KW-0732">Signal</keyword>
<dbReference type="RefSeq" id="WP_116544900.1">
    <property type="nucleotide sequence ID" value="NZ_QEKI01000016.1"/>
</dbReference>
<dbReference type="Proteomes" id="UP000245466">
    <property type="component" value="Unassembled WGS sequence"/>
</dbReference>